<name>A0A1X2G3H6_9FUNG</name>
<reference evidence="2 3" key="1">
    <citation type="submission" date="2016-07" db="EMBL/GenBank/DDBJ databases">
        <title>Pervasive Adenine N6-methylation of Active Genes in Fungi.</title>
        <authorList>
            <consortium name="DOE Joint Genome Institute"/>
            <person name="Mondo S.J."/>
            <person name="Dannebaum R.O."/>
            <person name="Kuo R.C."/>
            <person name="Labutti K."/>
            <person name="Haridas S."/>
            <person name="Kuo A."/>
            <person name="Salamov A."/>
            <person name="Ahrendt S.R."/>
            <person name="Lipzen A."/>
            <person name="Sullivan W."/>
            <person name="Andreopoulos W.B."/>
            <person name="Clum A."/>
            <person name="Lindquist E."/>
            <person name="Daum C."/>
            <person name="Ramamoorthy G.K."/>
            <person name="Gryganskyi A."/>
            <person name="Culley D."/>
            <person name="Magnuson J.K."/>
            <person name="James T.Y."/>
            <person name="O'Malley M.A."/>
            <person name="Stajich J.E."/>
            <person name="Spatafora J.W."/>
            <person name="Visel A."/>
            <person name="Grigoriev I.V."/>
        </authorList>
    </citation>
    <scope>NUCLEOTIDE SEQUENCE [LARGE SCALE GENOMIC DNA]</scope>
    <source>
        <strain evidence="2 3">NRRL 3301</strain>
    </source>
</reference>
<gene>
    <name evidence="2" type="ORF">DM01DRAFT_1340599</name>
</gene>
<protein>
    <submittedName>
        <fullName evidence="2">Uncharacterized protein</fullName>
    </submittedName>
</protein>
<organism evidence="2 3">
    <name type="scientific">Hesseltinella vesiculosa</name>
    <dbReference type="NCBI Taxonomy" id="101127"/>
    <lineage>
        <taxon>Eukaryota</taxon>
        <taxon>Fungi</taxon>
        <taxon>Fungi incertae sedis</taxon>
        <taxon>Mucoromycota</taxon>
        <taxon>Mucoromycotina</taxon>
        <taxon>Mucoromycetes</taxon>
        <taxon>Mucorales</taxon>
        <taxon>Cunninghamellaceae</taxon>
        <taxon>Hesseltinella</taxon>
    </lineage>
</organism>
<sequence>MESNRLHEECLSNIAAASSSAAAIPAFPDAAPAAVPAFPDAAPAAVPAFPDAALAVPAVSDAAPALPVVAGSPSTAPAPGPSTGPQRTKISENETRATNDDVPKNKTKKTSLSLSPS</sequence>
<evidence type="ECO:0000313" key="3">
    <source>
        <dbReference type="Proteomes" id="UP000242146"/>
    </source>
</evidence>
<accession>A0A1X2G3H6</accession>
<dbReference type="AlphaFoldDB" id="A0A1X2G3H6"/>
<proteinExistence type="predicted"/>
<feature type="region of interest" description="Disordered" evidence="1">
    <location>
        <begin position="69"/>
        <end position="117"/>
    </location>
</feature>
<feature type="compositionally biased region" description="Basic and acidic residues" evidence="1">
    <location>
        <begin position="89"/>
        <end position="104"/>
    </location>
</feature>
<dbReference type="EMBL" id="MCGT01000052">
    <property type="protein sequence ID" value="ORX43847.1"/>
    <property type="molecule type" value="Genomic_DNA"/>
</dbReference>
<keyword evidence="3" id="KW-1185">Reference proteome</keyword>
<evidence type="ECO:0000313" key="2">
    <source>
        <dbReference type="EMBL" id="ORX43847.1"/>
    </source>
</evidence>
<dbReference type="Proteomes" id="UP000242146">
    <property type="component" value="Unassembled WGS sequence"/>
</dbReference>
<evidence type="ECO:0000256" key="1">
    <source>
        <dbReference type="SAM" id="MobiDB-lite"/>
    </source>
</evidence>
<comment type="caution">
    <text evidence="2">The sequence shown here is derived from an EMBL/GenBank/DDBJ whole genome shotgun (WGS) entry which is preliminary data.</text>
</comment>